<accession>A0A1J1HND3</accession>
<protein>
    <submittedName>
        <fullName evidence="2">CLUMA_CG002829, isoform A</fullName>
    </submittedName>
</protein>
<proteinExistence type="predicted"/>
<evidence type="ECO:0000313" key="3">
    <source>
        <dbReference type="Proteomes" id="UP000183832"/>
    </source>
</evidence>
<dbReference type="Proteomes" id="UP000183832">
    <property type="component" value="Unassembled WGS sequence"/>
</dbReference>
<feature type="region of interest" description="Disordered" evidence="1">
    <location>
        <begin position="67"/>
        <end position="96"/>
    </location>
</feature>
<name>A0A1J1HND3_9DIPT</name>
<evidence type="ECO:0000256" key="1">
    <source>
        <dbReference type="SAM" id="MobiDB-lite"/>
    </source>
</evidence>
<dbReference type="AlphaFoldDB" id="A0A1J1HND3"/>
<feature type="compositionally biased region" description="Basic residues" evidence="1">
    <location>
        <begin position="67"/>
        <end position="87"/>
    </location>
</feature>
<sequence>MNKSFSCFVFNTLRLHDKLALEVSGYVYLKTIIICFKLSNYILIEFKVIEVRDKISTNKEKISRVKMCSRKARQNKKKKSANHHKRSQQLLNFKNA</sequence>
<evidence type="ECO:0000313" key="2">
    <source>
        <dbReference type="EMBL" id="CRK89034.1"/>
    </source>
</evidence>
<gene>
    <name evidence="2" type="ORF">CLUMA_CG002829</name>
</gene>
<organism evidence="2 3">
    <name type="scientific">Clunio marinus</name>
    <dbReference type="NCBI Taxonomy" id="568069"/>
    <lineage>
        <taxon>Eukaryota</taxon>
        <taxon>Metazoa</taxon>
        <taxon>Ecdysozoa</taxon>
        <taxon>Arthropoda</taxon>
        <taxon>Hexapoda</taxon>
        <taxon>Insecta</taxon>
        <taxon>Pterygota</taxon>
        <taxon>Neoptera</taxon>
        <taxon>Endopterygota</taxon>
        <taxon>Diptera</taxon>
        <taxon>Nematocera</taxon>
        <taxon>Chironomoidea</taxon>
        <taxon>Chironomidae</taxon>
        <taxon>Clunio</taxon>
    </lineage>
</organism>
<keyword evidence="3" id="KW-1185">Reference proteome</keyword>
<dbReference type="EMBL" id="CVRI01000010">
    <property type="protein sequence ID" value="CRK89034.1"/>
    <property type="molecule type" value="Genomic_DNA"/>
</dbReference>
<reference evidence="2 3" key="1">
    <citation type="submission" date="2015-04" db="EMBL/GenBank/DDBJ databases">
        <authorList>
            <person name="Syromyatnikov M.Y."/>
            <person name="Popov V.N."/>
        </authorList>
    </citation>
    <scope>NUCLEOTIDE SEQUENCE [LARGE SCALE GENOMIC DNA]</scope>
</reference>